<sequence length="107" mass="12344">MLEEDRKRGIVTEAWSPLGRGSAALKEPIIQKLAEKYHKNVGQIILRWHIQRGIVPIPKSTNLNHQRANLDVFDFELTTDEIHEINGLNKQDGRIDGQDPNVYEEFE</sequence>
<feature type="domain" description="NADP-dependent oxidoreductase" evidence="4">
    <location>
        <begin position="28"/>
        <end position="89"/>
    </location>
</feature>
<dbReference type="EMBL" id="BAKI01000009">
    <property type="protein sequence ID" value="GAF36246.1"/>
    <property type="molecule type" value="Genomic_DNA"/>
</dbReference>
<evidence type="ECO:0000259" key="4">
    <source>
        <dbReference type="Pfam" id="PF00248"/>
    </source>
</evidence>
<dbReference type="Proteomes" id="UP000019488">
    <property type="component" value="Unassembled WGS sequence"/>
</dbReference>
<dbReference type="InterPro" id="IPR036812">
    <property type="entry name" value="NAD(P)_OxRdtase_dom_sf"/>
</dbReference>
<dbReference type="InterPro" id="IPR020471">
    <property type="entry name" value="AKR"/>
</dbReference>
<accession>X0PIA3</accession>
<dbReference type="PANTHER" id="PTHR43827:SF3">
    <property type="entry name" value="NADP-DEPENDENT OXIDOREDUCTASE DOMAIN-CONTAINING PROTEIN"/>
    <property type="match status" value="1"/>
</dbReference>
<evidence type="ECO:0000256" key="3">
    <source>
        <dbReference type="ARBA" id="ARBA00023002"/>
    </source>
</evidence>
<evidence type="ECO:0000256" key="1">
    <source>
        <dbReference type="ARBA" id="ARBA00007905"/>
    </source>
</evidence>
<evidence type="ECO:0000313" key="6">
    <source>
        <dbReference type="Proteomes" id="UP000019488"/>
    </source>
</evidence>
<protein>
    <submittedName>
        <fullName evidence="5">Oxidoreductase</fullName>
    </submittedName>
</protein>
<dbReference type="eggNOG" id="COG0656">
    <property type="taxonomic scope" value="Bacteria"/>
</dbReference>
<evidence type="ECO:0000313" key="5">
    <source>
        <dbReference type="EMBL" id="GAF36246.1"/>
    </source>
</evidence>
<keyword evidence="2" id="KW-0521">NADP</keyword>
<dbReference type="SUPFAM" id="SSF51430">
    <property type="entry name" value="NAD(P)-linked oxidoreductase"/>
    <property type="match status" value="1"/>
</dbReference>
<organism evidence="5 6">
    <name type="scientific">Lentilactobacillus farraginis DSM 18382 = JCM 14108</name>
    <dbReference type="NCBI Taxonomy" id="1423743"/>
    <lineage>
        <taxon>Bacteria</taxon>
        <taxon>Bacillati</taxon>
        <taxon>Bacillota</taxon>
        <taxon>Bacilli</taxon>
        <taxon>Lactobacillales</taxon>
        <taxon>Lactobacillaceae</taxon>
        <taxon>Lentilactobacillus</taxon>
    </lineage>
</organism>
<dbReference type="Gene3D" id="3.20.20.100">
    <property type="entry name" value="NADP-dependent oxidoreductase domain"/>
    <property type="match status" value="1"/>
</dbReference>
<proteinExistence type="inferred from homology"/>
<name>X0PIA3_9LACO</name>
<comment type="caution">
    <text evidence="5">The sequence shown here is derived from an EMBL/GenBank/DDBJ whole genome shotgun (WGS) entry which is preliminary data.</text>
</comment>
<evidence type="ECO:0000256" key="2">
    <source>
        <dbReference type="ARBA" id="ARBA00022857"/>
    </source>
</evidence>
<keyword evidence="3" id="KW-0560">Oxidoreductase</keyword>
<gene>
    <name evidence="5" type="ORF">JCM14108_1207</name>
</gene>
<dbReference type="GO" id="GO:0016616">
    <property type="term" value="F:oxidoreductase activity, acting on the CH-OH group of donors, NAD or NADP as acceptor"/>
    <property type="evidence" value="ECO:0007669"/>
    <property type="project" value="UniProtKB-ARBA"/>
</dbReference>
<reference evidence="5" key="1">
    <citation type="journal article" date="2014" name="Genome Announc.">
        <title>Draft Genome Sequences of Two Lactobacillus Strains, L. farraginis JCM 14108T and L. composti JCM 14202T, Isolated from Compost of Distilled Shochu Residue.</title>
        <authorList>
            <person name="Yuki M."/>
            <person name="Oshima K."/>
            <person name="Suda W."/>
            <person name="Kitahara M."/>
            <person name="Kitamura K."/>
            <person name="Iida T."/>
            <person name="Hattori M."/>
            <person name="Ohkuma M."/>
        </authorList>
    </citation>
    <scope>NUCLEOTIDE SEQUENCE [LARGE SCALE GENOMIC DNA]</scope>
    <source>
        <strain evidence="5">JCM 14108</strain>
    </source>
</reference>
<comment type="similarity">
    <text evidence="1">Belongs to the aldo/keto reductase family.</text>
</comment>
<dbReference type="PANTHER" id="PTHR43827">
    <property type="entry name" value="2,5-DIKETO-D-GLUCONIC ACID REDUCTASE"/>
    <property type="match status" value="1"/>
</dbReference>
<dbReference type="InterPro" id="IPR023210">
    <property type="entry name" value="NADP_OxRdtase_dom"/>
</dbReference>
<dbReference type="Pfam" id="PF00248">
    <property type="entry name" value="Aldo_ket_red"/>
    <property type="match status" value="1"/>
</dbReference>
<dbReference type="AlphaFoldDB" id="X0PIA3"/>